<dbReference type="EMBL" id="UOEQ01000182">
    <property type="protein sequence ID" value="VAW18646.1"/>
    <property type="molecule type" value="Genomic_DNA"/>
</dbReference>
<organism evidence="1">
    <name type="scientific">hydrothermal vent metagenome</name>
    <dbReference type="NCBI Taxonomy" id="652676"/>
    <lineage>
        <taxon>unclassified sequences</taxon>
        <taxon>metagenomes</taxon>
        <taxon>ecological metagenomes</taxon>
    </lineage>
</organism>
<reference evidence="1" key="1">
    <citation type="submission" date="2018-06" db="EMBL/GenBank/DDBJ databases">
        <authorList>
            <person name="Zhirakovskaya E."/>
        </authorList>
    </citation>
    <scope>NUCLEOTIDE SEQUENCE</scope>
</reference>
<dbReference type="AlphaFoldDB" id="A0A3B0UG87"/>
<gene>
    <name evidence="1" type="ORF">MNBD_ALPHA11-999</name>
</gene>
<name>A0A3B0UG87_9ZZZZ</name>
<accession>A0A3B0UG87</accession>
<feature type="non-terminal residue" evidence="1">
    <location>
        <position position="33"/>
    </location>
</feature>
<protein>
    <submittedName>
        <fullName evidence="1">Uncharacterized protein</fullName>
    </submittedName>
</protein>
<proteinExistence type="predicted"/>
<sequence>MVTKFNIAERLALRLKEARKSKGLNLEALSNLS</sequence>
<evidence type="ECO:0000313" key="1">
    <source>
        <dbReference type="EMBL" id="VAW18646.1"/>
    </source>
</evidence>